<keyword evidence="15" id="KW-0902">Two-component regulatory system</keyword>
<evidence type="ECO:0000256" key="5">
    <source>
        <dbReference type="ARBA" id="ARBA00012438"/>
    </source>
</evidence>
<dbReference type="SUPFAM" id="SSF47384">
    <property type="entry name" value="Homodimeric domain of signal transducing histidine kinase"/>
    <property type="match status" value="1"/>
</dbReference>
<keyword evidence="12" id="KW-0067">ATP-binding</keyword>
<dbReference type="InterPro" id="IPR036890">
    <property type="entry name" value="HATPase_C_sf"/>
</dbReference>
<keyword evidence="18" id="KW-0464">Manganese</keyword>
<name>A0A8J7TLV9_9BACT</name>
<dbReference type="InterPro" id="IPR005467">
    <property type="entry name" value="His_kinase_dom"/>
</dbReference>
<dbReference type="GO" id="GO:0005524">
    <property type="term" value="F:ATP binding"/>
    <property type="evidence" value="ECO:0007669"/>
    <property type="project" value="UniProtKB-KW"/>
</dbReference>
<dbReference type="GO" id="GO:0005886">
    <property type="term" value="C:plasma membrane"/>
    <property type="evidence" value="ECO:0007669"/>
    <property type="project" value="UniProtKB-SubCell"/>
</dbReference>
<dbReference type="InterPro" id="IPR004358">
    <property type="entry name" value="Sig_transdc_His_kin-like_C"/>
</dbReference>
<evidence type="ECO:0000256" key="13">
    <source>
        <dbReference type="ARBA" id="ARBA00022842"/>
    </source>
</evidence>
<keyword evidence="6" id="KW-0472">Membrane</keyword>
<evidence type="ECO:0000256" key="6">
    <source>
        <dbReference type="ARBA" id="ARBA00022475"/>
    </source>
</evidence>
<organism evidence="23 24">
    <name type="scientific">Candidatus Obscuribacter phosphatis</name>
    <dbReference type="NCBI Taxonomy" id="1906157"/>
    <lineage>
        <taxon>Bacteria</taxon>
        <taxon>Bacillati</taxon>
        <taxon>Candidatus Melainabacteria</taxon>
        <taxon>Candidatus Obscuribacterales</taxon>
        <taxon>Candidatus Obscuribacteraceae</taxon>
        <taxon>Candidatus Obscuribacter</taxon>
    </lineage>
</organism>
<dbReference type="PRINTS" id="PR00344">
    <property type="entry name" value="BCTRLSENSOR"/>
</dbReference>
<keyword evidence="8" id="KW-0808">Transferase</keyword>
<sequence length="537" mass="58226">MKRAFKNGTLYFKVFNFLVLYVLLLFALGFVFFNSAFGFGWDTFIASPLGERVDMVAGAVAGRLRGLPVDQWETVLKDFGSIYNVQFSVFDQDGQVCGAKSEPPAAVLSRVKMLLPPPFRAVRPHFLAGGPNFGPRPNIGPNIGPDIGPGPGPDFGPRPGLNIGPDIGPGPDIIKFHGFPEPGMTGMTGMKGFHSGRFIIAGGLDGRFWIGTRIPLEREMRVRPAVLLAASDNIWQSSLLVDLKTPVIIVGCVLLFSLAFWYPVVYKLVRALSELTAATERIAEGNFDVRVQSRHKDELGRLAEGVNVLAARLDGYVSGQKRFLGDISHELRTPIARLQMALELLSESQNLSDEDRKLVADIREEITEMTQLVSELLAFSKAGLKGSTPSLKNFDLLQSVQSVVQRLSLKDRVRLDFGSDALVCGDSNLLERAISNILRNAVRYAGSDSLIFVSYRRSGEEGVLTIQDQGPGVSPEALPHLTEPFYRPESSRSRSLGGVGLGLAIVKSCTEASGGKVSIENGAQGGLAVTLRLKAAD</sequence>
<dbReference type="SMART" id="SM00304">
    <property type="entry name" value="HAMP"/>
    <property type="match status" value="1"/>
</dbReference>
<keyword evidence="7" id="KW-0597">Phosphoprotein</keyword>
<keyword evidence="14" id="KW-0904">Protein phosphatase</keyword>
<evidence type="ECO:0000256" key="18">
    <source>
        <dbReference type="ARBA" id="ARBA00023211"/>
    </source>
</evidence>
<comment type="caution">
    <text evidence="23">The sequence shown here is derived from an EMBL/GenBank/DDBJ whole genome shotgun (WGS) entry which is preliminary data.</text>
</comment>
<reference evidence="23" key="1">
    <citation type="submission" date="2021-02" db="EMBL/GenBank/DDBJ databases">
        <title>Genome-Resolved Metagenomics of a Microbial Community Performing Photosynthetic Biological Nutrient Removal.</title>
        <authorList>
            <person name="Mcdaniel E.A."/>
        </authorList>
    </citation>
    <scope>NUCLEOTIDE SEQUENCE</scope>
    <source>
        <strain evidence="23">UWPOB_OBS1</strain>
    </source>
</reference>
<keyword evidence="6" id="KW-1003">Cell membrane</keyword>
<dbReference type="PANTHER" id="PTHR44936:SF9">
    <property type="entry name" value="SENSOR PROTEIN CREC"/>
    <property type="match status" value="1"/>
</dbReference>
<dbReference type="EMBL" id="JAFLCK010000020">
    <property type="protein sequence ID" value="MBN8661465.1"/>
    <property type="molecule type" value="Genomic_DNA"/>
</dbReference>
<evidence type="ECO:0000256" key="12">
    <source>
        <dbReference type="ARBA" id="ARBA00022840"/>
    </source>
</evidence>
<dbReference type="SUPFAM" id="SSF158472">
    <property type="entry name" value="HAMP domain-like"/>
    <property type="match status" value="1"/>
</dbReference>
<evidence type="ECO:0000256" key="16">
    <source>
        <dbReference type="ARBA" id="ARBA00023016"/>
    </source>
</evidence>
<keyword evidence="11" id="KW-0378">Hydrolase</keyword>
<evidence type="ECO:0000256" key="4">
    <source>
        <dbReference type="ARBA" id="ARBA00004651"/>
    </source>
</evidence>
<dbReference type="AlphaFoldDB" id="A0A8J7TLV9"/>
<evidence type="ECO:0000256" key="2">
    <source>
        <dbReference type="ARBA" id="ARBA00001936"/>
    </source>
</evidence>
<keyword evidence="16" id="KW-0346">Stress response</keyword>
<dbReference type="EC" id="2.7.13.3" evidence="5"/>
<evidence type="ECO:0000256" key="9">
    <source>
        <dbReference type="ARBA" id="ARBA00022741"/>
    </source>
</evidence>
<evidence type="ECO:0000256" key="8">
    <source>
        <dbReference type="ARBA" id="ARBA00022679"/>
    </source>
</evidence>
<dbReference type="InterPro" id="IPR036097">
    <property type="entry name" value="HisK_dim/P_sf"/>
</dbReference>
<dbReference type="PROSITE" id="PS50885">
    <property type="entry name" value="HAMP"/>
    <property type="match status" value="1"/>
</dbReference>
<protein>
    <recommendedName>
        <fullName evidence="19">Signal transduction histidine-protein kinase/phosphatase MprB</fullName>
        <ecNumber evidence="5">2.7.13.3</ecNumber>
    </recommendedName>
    <alternativeName>
        <fullName evidence="20">Mycobacterial persistence regulator B</fullName>
    </alternativeName>
</protein>
<evidence type="ECO:0000256" key="19">
    <source>
        <dbReference type="ARBA" id="ARBA00040454"/>
    </source>
</evidence>
<dbReference type="InterPro" id="IPR050980">
    <property type="entry name" value="2C_sensor_his_kinase"/>
</dbReference>
<accession>A0A8J7TLV9</accession>
<dbReference type="Gene3D" id="1.10.287.130">
    <property type="match status" value="1"/>
</dbReference>
<keyword evidence="9" id="KW-0547">Nucleotide-binding</keyword>
<evidence type="ECO:0000256" key="15">
    <source>
        <dbReference type="ARBA" id="ARBA00023012"/>
    </source>
</evidence>
<dbReference type="Pfam" id="PF02518">
    <property type="entry name" value="HATPase_c"/>
    <property type="match status" value="1"/>
</dbReference>
<comment type="cofactor">
    <cofactor evidence="3">
        <name>Mg(2+)</name>
        <dbReference type="ChEBI" id="CHEBI:18420"/>
    </cofactor>
</comment>
<comment type="cofactor">
    <cofactor evidence="2">
        <name>Mn(2+)</name>
        <dbReference type="ChEBI" id="CHEBI:29035"/>
    </cofactor>
</comment>
<evidence type="ECO:0000313" key="24">
    <source>
        <dbReference type="Proteomes" id="UP000664277"/>
    </source>
</evidence>
<evidence type="ECO:0000256" key="20">
    <source>
        <dbReference type="ARBA" id="ARBA00041776"/>
    </source>
</evidence>
<dbReference type="Proteomes" id="UP000664277">
    <property type="component" value="Unassembled WGS sequence"/>
</dbReference>
<evidence type="ECO:0000256" key="17">
    <source>
        <dbReference type="ARBA" id="ARBA00023026"/>
    </source>
</evidence>
<dbReference type="GO" id="GO:0000155">
    <property type="term" value="F:phosphorelay sensor kinase activity"/>
    <property type="evidence" value="ECO:0007669"/>
    <property type="project" value="InterPro"/>
</dbReference>
<dbReference type="InterPro" id="IPR003660">
    <property type="entry name" value="HAMP_dom"/>
</dbReference>
<evidence type="ECO:0000256" key="11">
    <source>
        <dbReference type="ARBA" id="ARBA00022801"/>
    </source>
</evidence>
<evidence type="ECO:0000256" key="7">
    <source>
        <dbReference type="ARBA" id="ARBA00022553"/>
    </source>
</evidence>
<dbReference type="PANTHER" id="PTHR44936">
    <property type="entry name" value="SENSOR PROTEIN CREC"/>
    <property type="match status" value="1"/>
</dbReference>
<evidence type="ECO:0000259" key="21">
    <source>
        <dbReference type="PROSITE" id="PS50109"/>
    </source>
</evidence>
<evidence type="ECO:0000256" key="10">
    <source>
        <dbReference type="ARBA" id="ARBA00022777"/>
    </source>
</evidence>
<dbReference type="PROSITE" id="PS50109">
    <property type="entry name" value="HIS_KIN"/>
    <property type="match status" value="1"/>
</dbReference>
<gene>
    <name evidence="23" type="ORF">J0M35_13955</name>
</gene>
<evidence type="ECO:0000256" key="14">
    <source>
        <dbReference type="ARBA" id="ARBA00022912"/>
    </source>
</evidence>
<evidence type="ECO:0000256" key="3">
    <source>
        <dbReference type="ARBA" id="ARBA00001946"/>
    </source>
</evidence>
<keyword evidence="13" id="KW-0460">Magnesium</keyword>
<dbReference type="SMART" id="SM00387">
    <property type="entry name" value="HATPase_c"/>
    <property type="match status" value="1"/>
</dbReference>
<dbReference type="Pfam" id="PF00512">
    <property type="entry name" value="HisKA"/>
    <property type="match status" value="1"/>
</dbReference>
<dbReference type="CDD" id="cd00082">
    <property type="entry name" value="HisKA"/>
    <property type="match status" value="1"/>
</dbReference>
<dbReference type="Gene3D" id="6.10.340.10">
    <property type="match status" value="1"/>
</dbReference>
<dbReference type="InterPro" id="IPR003594">
    <property type="entry name" value="HATPase_dom"/>
</dbReference>
<comment type="catalytic activity">
    <reaction evidence="1">
        <text>ATP + protein L-histidine = ADP + protein N-phospho-L-histidine.</text>
        <dbReference type="EC" id="2.7.13.3"/>
    </reaction>
</comment>
<evidence type="ECO:0000259" key="22">
    <source>
        <dbReference type="PROSITE" id="PS50885"/>
    </source>
</evidence>
<evidence type="ECO:0000313" key="23">
    <source>
        <dbReference type="EMBL" id="MBN8661465.1"/>
    </source>
</evidence>
<dbReference type="CDD" id="cd06225">
    <property type="entry name" value="HAMP"/>
    <property type="match status" value="1"/>
</dbReference>
<evidence type="ECO:0000256" key="1">
    <source>
        <dbReference type="ARBA" id="ARBA00000085"/>
    </source>
</evidence>
<dbReference type="GO" id="GO:0004721">
    <property type="term" value="F:phosphoprotein phosphatase activity"/>
    <property type="evidence" value="ECO:0007669"/>
    <property type="project" value="UniProtKB-KW"/>
</dbReference>
<comment type="subcellular location">
    <subcellularLocation>
        <location evidence="4">Cell membrane</location>
        <topology evidence="4">Multi-pass membrane protein</topology>
    </subcellularLocation>
</comment>
<dbReference type="Pfam" id="PF00672">
    <property type="entry name" value="HAMP"/>
    <property type="match status" value="1"/>
</dbReference>
<dbReference type="InterPro" id="IPR003661">
    <property type="entry name" value="HisK_dim/P_dom"/>
</dbReference>
<keyword evidence="10 23" id="KW-0418">Kinase</keyword>
<feature type="domain" description="Histidine kinase" evidence="21">
    <location>
        <begin position="326"/>
        <end position="537"/>
    </location>
</feature>
<keyword evidence="17" id="KW-0843">Virulence</keyword>
<proteinExistence type="predicted"/>
<dbReference type="SUPFAM" id="SSF55874">
    <property type="entry name" value="ATPase domain of HSP90 chaperone/DNA topoisomerase II/histidine kinase"/>
    <property type="match status" value="1"/>
</dbReference>
<feature type="domain" description="HAMP" evidence="22">
    <location>
        <begin position="266"/>
        <end position="318"/>
    </location>
</feature>
<dbReference type="SMART" id="SM00388">
    <property type="entry name" value="HisKA"/>
    <property type="match status" value="1"/>
</dbReference>
<dbReference type="Gene3D" id="3.30.565.10">
    <property type="entry name" value="Histidine kinase-like ATPase, C-terminal domain"/>
    <property type="match status" value="1"/>
</dbReference>